<accession>A0ABW3D4R5</accession>
<evidence type="ECO:0000313" key="2">
    <source>
        <dbReference type="Proteomes" id="UP001596978"/>
    </source>
</evidence>
<proteinExistence type="predicted"/>
<comment type="caution">
    <text evidence="1">The sequence shown here is derived from an EMBL/GenBank/DDBJ whole genome shotgun (WGS) entry which is preliminary data.</text>
</comment>
<protein>
    <submittedName>
        <fullName evidence="1">DUF6252 family protein</fullName>
    </submittedName>
</protein>
<dbReference type="InterPro" id="IPR046219">
    <property type="entry name" value="DUF6252"/>
</dbReference>
<dbReference type="PROSITE" id="PS51257">
    <property type="entry name" value="PROKAR_LIPOPROTEIN"/>
    <property type="match status" value="1"/>
</dbReference>
<dbReference type="Proteomes" id="UP001596978">
    <property type="component" value="Unassembled WGS sequence"/>
</dbReference>
<dbReference type="RefSeq" id="WP_386410837.1">
    <property type="nucleotide sequence ID" value="NZ_JBHTJH010000017.1"/>
</dbReference>
<reference evidence="2" key="1">
    <citation type="journal article" date="2019" name="Int. J. Syst. Evol. Microbiol.">
        <title>The Global Catalogue of Microorganisms (GCM) 10K type strain sequencing project: providing services to taxonomists for standard genome sequencing and annotation.</title>
        <authorList>
            <consortium name="The Broad Institute Genomics Platform"/>
            <consortium name="The Broad Institute Genome Sequencing Center for Infectious Disease"/>
            <person name="Wu L."/>
            <person name="Ma J."/>
        </authorList>
    </citation>
    <scope>NUCLEOTIDE SEQUENCE [LARGE SCALE GENOMIC DNA]</scope>
    <source>
        <strain evidence="2">CCUG 62952</strain>
    </source>
</reference>
<evidence type="ECO:0000313" key="1">
    <source>
        <dbReference type="EMBL" id="MFD0864045.1"/>
    </source>
</evidence>
<sequence length="353" mass="39319">MRTFNNAIVYLSCIFIALIYGCDYESYDGPLTLDIQLTCAEASDLANTAFDNFSNSNSSNLEENCLAYKAALEEQLVACPEAFDQISEQINDLNNCEYDSFFQVDFDNETFLSIDAEAHIGNGQLTITGKRENEEFVIILYETTEGTYQLGTTDADGNMNTASYFPDSASNESWVSVNDGNEIMGEITVSEINYTNLSISGTFNFTGVNNNETKSFTNGVFINIPLTKDNEFFALFDGQEYIDSSIAGFLINNETTVVIIIFSEIDNTNMDFTLDVNTTPGTYSLRLIPELPRAGFTANRDFYYYADGTLTITAHNPEAKFIMGTFEFIAELEIATPQSYTITEGHFCINYGQ</sequence>
<gene>
    <name evidence="1" type="ORF">ACFQ1M_17650</name>
</gene>
<organism evidence="1 2">
    <name type="scientific">Sungkyunkwania multivorans</name>
    <dbReference type="NCBI Taxonomy" id="1173618"/>
    <lineage>
        <taxon>Bacteria</taxon>
        <taxon>Pseudomonadati</taxon>
        <taxon>Bacteroidota</taxon>
        <taxon>Flavobacteriia</taxon>
        <taxon>Flavobacteriales</taxon>
        <taxon>Flavobacteriaceae</taxon>
        <taxon>Sungkyunkwania</taxon>
    </lineage>
</organism>
<dbReference type="EMBL" id="JBHTJH010000017">
    <property type="protein sequence ID" value="MFD0864045.1"/>
    <property type="molecule type" value="Genomic_DNA"/>
</dbReference>
<dbReference type="Pfam" id="PF19765">
    <property type="entry name" value="DUF6252"/>
    <property type="match status" value="1"/>
</dbReference>
<keyword evidence="2" id="KW-1185">Reference proteome</keyword>
<name>A0ABW3D4R5_9FLAO</name>